<protein>
    <submittedName>
        <fullName evidence="2">Uncharacterized protein</fullName>
    </submittedName>
</protein>
<dbReference type="AlphaFoldDB" id="A0ABD1W9X3"/>
<gene>
    <name evidence="2" type="ORF">Fot_15528</name>
</gene>
<sequence length="144" mass="14988">MEDTVTDIKDLVFSENEEKGNVEEQSSTGGLVNNFISNLISPKSSPRVMVDTKEKCDDFGFKNESGDDLGGGGGDAGGIVKNLVASIFHQSEGGGEEKDNEEEKVQEKGGGVIDSLVSHLATPLAESGVVGSMFLACECGGGDE</sequence>
<dbReference type="Proteomes" id="UP001604277">
    <property type="component" value="Unassembled WGS sequence"/>
</dbReference>
<evidence type="ECO:0000313" key="3">
    <source>
        <dbReference type="Proteomes" id="UP001604277"/>
    </source>
</evidence>
<keyword evidence="3" id="KW-1185">Reference proteome</keyword>
<comment type="caution">
    <text evidence="2">The sequence shown here is derived from an EMBL/GenBank/DDBJ whole genome shotgun (WGS) entry which is preliminary data.</text>
</comment>
<evidence type="ECO:0000256" key="1">
    <source>
        <dbReference type="SAM" id="MobiDB-lite"/>
    </source>
</evidence>
<dbReference type="EMBL" id="JBFOLJ010000004">
    <property type="protein sequence ID" value="KAL2546295.1"/>
    <property type="molecule type" value="Genomic_DNA"/>
</dbReference>
<accession>A0ABD1W9X3</accession>
<reference evidence="3" key="1">
    <citation type="submission" date="2024-07" db="EMBL/GenBank/DDBJ databases">
        <title>Two chromosome-level genome assemblies of Korean endemic species Abeliophyllum distichum and Forsythia ovata (Oleaceae).</title>
        <authorList>
            <person name="Jang H."/>
        </authorList>
    </citation>
    <scope>NUCLEOTIDE SEQUENCE [LARGE SCALE GENOMIC DNA]</scope>
</reference>
<proteinExistence type="predicted"/>
<organism evidence="2 3">
    <name type="scientific">Forsythia ovata</name>
    <dbReference type="NCBI Taxonomy" id="205694"/>
    <lineage>
        <taxon>Eukaryota</taxon>
        <taxon>Viridiplantae</taxon>
        <taxon>Streptophyta</taxon>
        <taxon>Embryophyta</taxon>
        <taxon>Tracheophyta</taxon>
        <taxon>Spermatophyta</taxon>
        <taxon>Magnoliopsida</taxon>
        <taxon>eudicotyledons</taxon>
        <taxon>Gunneridae</taxon>
        <taxon>Pentapetalae</taxon>
        <taxon>asterids</taxon>
        <taxon>lamiids</taxon>
        <taxon>Lamiales</taxon>
        <taxon>Oleaceae</taxon>
        <taxon>Forsythieae</taxon>
        <taxon>Forsythia</taxon>
    </lineage>
</organism>
<feature type="region of interest" description="Disordered" evidence="1">
    <location>
        <begin position="90"/>
        <end position="109"/>
    </location>
</feature>
<feature type="compositionally biased region" description="Basic and acidic residues" evidence="1">
    <location>
        <begin position="95"/>
        <end position="107"/>
    </location>
</feature>
<name>A0ABD1W9X3_9LAMI</name>
<evidence type="ECO:0000313" key="2">
    <source>
        <dbReference type="EMBL" id="KAL2546295.1"/>
    </source>
</evidence>